<dbReference type="SUPFAM" id="SSF52540">
    <property type="entry name" value="P-loop containing nucleoside triphosphate hydrolases"/>
    <property type="match status" value="1"/>
</dbReference>
<dbReference type="Proteomes" id="UP000190166">
    <property type="component" value="Unassembled WGS sequence"/>
</dbReference>
<dbReference type="RefSeq" id="WP_079472309.1">
    <property type="nucleotide sequence ID" value="NZ_FUZZ01000004.1"/>
</dbReference>
<evidence type="ECO:0000313" key="2">
    <source>
        <dbReference type="Proteomes" id="UP000190166"/>
    </source>
</evidence>
<accession>A0A1T5P921</accession>
<reference evidence="1 2" key="1">
    <citation type="submission" date="2017-02" db="EMBL/GenBank/DDBJ databases">
        <authorList>
            <person name="Peterson S.W."/>
        </authorList>
    </citation>
    <scope>NUCLEOTIDE SEQUENCE [LARGE SCALE GENOMIC DNA]</scope>
    <source>
        <strain evidence="1 2">DSM 18108</strain>
    </source>
</reference>
<name>A0A1T5P921_9BACT</name>
<dbReference type="InterPro" id="IPR027417">
    <property type="entry name" value="P-loop_NTPase"/>
</dbReference>
<evidence type="ECO:0000313" key="1">
    <source>
        <dbReference type="EMBL" id="SKD09166.1"/>
    </source>
</evidence>
<proteinExistence type="predicted"/>
<organism evidence="1 2">
    <name type="scientific">Chitinophaga ginsengisegetis</name>
    <dbReference type="NCBI Taxonomy" id="393003"/>
    <lineage>
        <taxon>Bacteria</taxon>
        <taxon>Pseudomonadati</taxon>
        <taxon>Bacteroidota</taxon>
        <taxon>Chitinophagia</taxon>
        <taxon>Chitinophagales</taxon>
        <taxon>Chitinophagaceae</taxon>
        <taxon>Chitinophaga</taxon>
    </lineage>
</organism>
<gene>
    <name evidence="1" type="ORF">SAMN05660461_5047</name>
</gene>
<protein>
    <submittedName>
        <fullName evidence="1">Uncharacterized protein</fullName>
    </submittedName>
</protein>
<dbReference type="EMBL" id="FUZZ01000004">
    <property type="protein sequence ID" value="SKD09166.1"/>
    <property type="molecule type" value="Genomic_DNA"/>
</dbReference>
<dbReference type="Gene3D" id="3.40.50.300">
    <property type="entry name" value="P-loop containing nucleotide triphosphate hydrolases"/>
    <property type="match status" value="1"/>
</dbReference>
<sequence length="1654" mass="190756">MQAKVLSLRKYSLSYQQLIYEDIVKKDNVLMDIDELAQDGNKLIIIEGNEGSGKTNILLQLATKHMFSSFTYFINPACRLTYKQDYLMEDLGKQFYFYITGQDPDQEMVINESAFNSLVLEVMKKASKNNDKLYFIFDGLDQIDNSDLNLLLPLIHDLPFNSNYFHFIISGEYATISKILPRSVKEYKQIRILKFSVDDTITFFKWSGEENKENAKEILSIAKGNPGTLSQIKRILDNGISIEDFLSRTDIDEKNSLLNIEWNQSGIDKLGFSDYIIKALSIIIFSENVYSLEKLAHIIDLDVKELENKLSILSFLAIKENQISFVSNSYRKFASIKLKKYEREVLSFLVSYFTDSNDEGSILNLTTLYDKKEDYPNLIKLLDINSINIIISQTKSFSEIRKQLNYGYKASKRVGKINEEVFKFSLYRSILSSIQKGDIKEAQIEAYVRLNMHEEAVGLVTSPVLKEDRLRSLLHYLKEVKINSDSNIEDSYKEEVQNLLSESDPEFIKENLIEIAIDMAYVMPEQAMKVITDFSGQNKTSNIDMLVGYVSLISRIRSNNDDDSIKVSSDQDIDVNNSFADDFADSIGFGVKNLSGKEVIREINEQKKISDRIFKIKSWIKHNRSETDIYEVVLYGLDLIIQSSSEIKPTTTLLYSIVKTIDNINYYQQLKPIVDKIDELLTTTTTPTIDKFLIFFTVIKAVYPFDEKRAEERAFEAFQELEDMEDYVVALEIQASALQLIKDIDILNKKSTKFIFSQEEVKNEIEKRFAMLLAETANQYSEVRDTLTVLAKCDLEFAISLAKRLNVAERRNKSIAHCLATYSKIPMERWNIDLLKKTGLSIKHDKREFNRAIISIFTSVYKRKEELTNDDRQKFVRLIPCINDVEGYGTRCMLITITLSILAYKNEKISEVALKYIQLTDKLYKALYEFWSQVDSSLVKSLNGYKIASTLCNTDRELSLQYLREAEILSSNLNIDDFAHLNTLQDSIRIIIRIYCALLSKDKSYSYEKVERFIKLIPSVAEQLSLWAEFSVRCAGIGEVGVSDDVVANRIIPILDSYKSAKDKYYFTSLLGKCASAIHCSQPKALHLMLQHVSPENIDDILSPVFFVLLTKKFDTEPYTTSYKKVKLTYQQAFEYLELLRHLTTDHTFFYHLQNLTSVFVEQPSIMVREQKNNLYSKIEQLIKSKLPNIKYGISHNGYVILSSACLSNLKLHSNTGTAEIREMYDEFERQAMEIPNLTDRSYTLSRLAWECTNKRKQIELMNKAFEQASMIGSISERVASYEELLAMAERIAPSIVVEHHRKIISEIYKLDNDEMFPSFRRVIDAVYKSDKNLAQKIVNSLDSDPARSALFESMSEHHEDLKQRTDVYEDYSLIGQIRDRRKMGEVVDKLRGDLNSQKRTVKPLDKIINLLHTASIIPLGRALPLFEFYIENVVNNDSLSSSFLISLYDAACNNAEFCYSLICYVNKKKVGLRSSVDYNDGTVIVRPGMRSDGISFIKKHIQTIDSKDIVIIDPYFSEKDTEFVKSIADWSYMAKITVLTGPEESKDFTASSFIEKWKELTEEKTPEARVIKVRTQDNKCPFHDRYIVFRDKFKSLRLNASINHMGEYKTTEISLMESNVELEKLNNDYIIPFIVNRDGSYENLTIKYEMFDV</sequence>
<keyword evidence="2" id="KW-1185">Reference proteome</keyword>